<dbReference type="InterPro" id="IPR050662">
    <property type="entry name" value="Sec-metab_biosynth-thioest"/>
</dbReference>
<sequence>MSQDPAAGSPTSDAPDHPAYEVLRPVTAAAGVVLAANPSGMTLDGTNSWILRAPGQRGCIVVDPGPDDAHLDRLREQGPVELILLTHHHLDHSEGARAFSAATGAPVRALDPELCLGAEGLRAGEAVGAAGLDVRVLATPGHTTDSLCFVVDGDHSVLTGDTVLGRGTTVLGDHHGALGDYLGSLDRLAALPDGTTLLPGHGPDLPDASQTARDYLAHRKQRLEQVREAVRRLGGEPTPRQVVEIVYADVDESLWPAADMSVAAQLAYLRESWS</sequence>
<evidence type="ECO:0000259" key="1">
    <source>
        <dbReference type="SMART" id="SM00849"/>
    </source>
</evidence>
<dbReference type="SMART" id="SM00849">
    <property type="entry name" value="Lactamase_B"/>
    <property type="match status" value="1"/>
</dbReference>
<feature type="domain" description="Metallo-beta-lactamase" evidence="1">
    <location>
        <begin position="45"/>
        <end position="201"/>
    </location>
</feature>
<dbReference type="EMBL" id="JBHSIV010000039">
    <property type="protein sequence ID" value="MFC5065549.1"/>
    <property type="molecule type" value="Genomic_DNA"/>
</dbReference>
<name>A0ABV9YW70_9PSEU</name>
<dbReference type="PANTHER" id="PTHR23131">
    <property type="entry name" value="ENDORIBONUCLEASE LACTB2"/>
    <property type="match status" value="1"/>
</dbReference>
<reference evidence="3" key="1">
    <citation type="journal article" date="2019" name="Int. J. Syst. Evol. Microbiol.">
        <title>The Global Catalogue of Microorganisms (GCM) 10K type strain sequencing project: providing services to taxonomists for standard genome sequencing and annotation.</title>
        <authorList>
            <consortium name="The Broad Institute Genomics Platform"/>
            <consortium name="The Broad Institute Genome Sequencing Center for Infectious Disease"/>
            <person name="Wu L."/>
            <person name="Ma J."/>
        </authorList>
    </citation>
    <scope>NUCLEOTIDE SEQUENCE [LARGE SCALE GENOMIC DNA]</scope>
    <source>
        <strain evidence="3">CGMCC 4.7093</strain>
    </source>
</reference>
<proteinExistence type="predicted"/>
<dbReference type="Pfam" id="PF00753">
    <property type="entry name" value="Lactamase_B"/>
    <property type="match status" value="1"/>
</dbReference>
<comment type="caution">
    <text evidence="2">The sequence shown here is derived from an EMBL/GenBank/DDBJ whole genome shotgun (WGS) entry which is preliminary data.</text>
</comment>
<dbReference type="InterPro" id="IPR041516">
    <property type="entry name" value="LACTB2_WH"/>
</dbReference>
<protein>
    <submittedName>
        <fullName evidence="2">MBL fold metallo-hydrolase</fullName>
    </submittedName>
</protein>
<evidence type="ECO:0000313" key="3">
    <source>
        <dbReference type="Proteomes" id="UP001595947"/>
    </source>
</evidence>
<dbReference type="PANTHER" id="PTHR23131:SF0">
    <property type="entry name" value="ENDORIBONUCLEASE LACTB2"/>
    <property type="match status" value="1"/>
</dbReference>
<dbReference type="CDD" id="cd16278">
    <property type="entry name" value="metallo-hydrolase-like_MBL-fold"/>
    <property type="match status" value="1"/>
</dbReference>
<dbReference type="InterPro" id="IPR036388">
    <property type="entry name" value="WH-like_DNA-bd_sf"/>
</dbReference>
<dbReference type="Gene3D" id="3.60.15.10">
    <property type="entry name" value="Ribonuclease Z/Hydroxyacylglutathione hydrolase-like"/>
    <property type="match status" value="1"/>
</dbReference>
<dbReference type="InterPro" id="IPR001279">
    <property type="entry name" value="Metallo-B-lactamas"/>
</dbReference>
<organism evidence="2 3">
    <name type="scientific">Actinomycetospora atypica</name>
    <dbReference type="NCBI Taxonomy" id="1290095"/>
    <lineage>
        <taxon>Bacteria</taxon>
        <taxon>Bacillati</taxon>
        <taxon>Actinomycetota</taxon>
        <taxon>Actinomycetes</taxon>
        <taxon>Pseudonocardiales</taxon>
        <taxon>Pseudonocardiaceae</taxon>
        <taxon>Actinomycetospora</taxon>
    </lineage>
</organism>
<accession>A0ABV9YW70</accession>
<dbReference type="Pfam" id="PF17778">
    <property type="entry name" value="WHD_BLACT"/>
    <property type="match status" value="1"/>
</dbReference>
<keyword evidence="3" id="KW-1185">Reference proteome</keyword>
<evidence type="ECO:0000313" key="2">
    <source>
        <dbReference type="EMBL" id="MFC5065549.1"/>
    </source>
</evidence>
<dbReference type="Gene3D" id="1.10.10.10">
    <property type="entry name" value="Winged helix-like DNA-binding domain superfamily/Winged helix DNA-binding domain"/>
    <property type="match status" value="1"/>
</dbReference>
<dbReference type="SUPFAM" id="SSF56281">
    <property type="entry name" value="Metallo-hydrolase/oxidoreductase"/>
    <property type="match status" value="1"/>
</dbReference>
<dbReference type="InterPro" id="IPR036866">
    <property type="entry name" value="RibonucZ/Hydroxyglut_hydro"/>
</dbReference>
<dbReference type="RefSeq" id="WP_378038876.1">
    <property type="nucleotide sequence ID" value="NZ_JBHSIV010000039.1"/>
</dbReference>
<gene>
    <name evidence="2" type="ORF">ACFPBZ_25255</name>
</gene>
<dbReference type="Proteomes" id="UP001595947">
    <property type="component" value="Unassembled WGS sequence"/>
</dbReference>